<dbReference type="EMBL" id="CAAALY010057760">
    <property type="protein sequence ID" value="VEL22663.1"/>
    <property type="molecule type" value="Genomic_DNA"/>
</dbReference>
<protein>
    <recommendedName>
        <fullName evidence="2">Lamina-associated polypeptide 2 alpha C-terminal domain-containing protein</fullName>
    </recommendedName>
</protein>
<reference evidence="3" key="1">
    <citation type="submission" date="2018-11" db="EMBL/GenBank/DDBJ databases">
        <authorList>
            <consortium name="Pathogen Informatics"/>
        </authorList>
    </citation>
    <scope>NUCLEOTIDE SEQUENCE</scope>
</reference>
<feature type="compositionally biased region" description="Polar residues" evidence="1">
    <location>
        <begin position="379"/>
        <end position="396"/>
    </location>
</feature>
<evidence type="ECO:0000259" key="2">
    <source>
        <dbReference type="Pfam" id="PF11560"/>
    </source>
</evidence>
<dbReference type="PANTHER" id="PTHR33066:SF2">
    <property type="entry name" value="FILAGGRIN-2-LIKE"/>
    <property type="match status" value="1"/>
</dbReference>
<gene>
    <name evidence="3" type="ORF">PXEA_LOCUS16103</name>
</gene>
<dbReference type="Proteomes" id="UP000784294">
    <property type="component" value="Unassembled WGS sequence"/>
</dbReference>
<evidence type="ECO:0000313" key="3">
    <source>
        <dbReference type="EMBL" id="VEL22663.1"/>
    </source>
</evidence>
<keyword evidence="4" id="KW-1185">Reference proteome</keyword>
<organism evidence="3 4">
    <name type="scientific">Protopolystoma xenopodis</name>
    <dbReference type="NCBI Taxonomy" id="117903"/>
    <lineage>
        <taxon>Eukaryota</taxon>
        <taxon>Metazoa</taxon>
        <taxon>Spiralia</taxon>
        <taxon>Lophotrochozoa</taxon>
        <taxon>Platyhelminthes</taxon>
        <taxon>Monogenea</taxon>
        <taxon>Polyopisthocotylea</taxon>
        <taxon>Polystomatidea</taxon>
        <taxon>Polystomatidae</taxon>
        <taxon>Protopolystoma</taxon>
    </lineage>
</organism>
<feature type="domain" description="Lamina-associated polypeptide 2 alpha C-terminal" evidence="2">
    <location>
        <begin position="19"/>
        <end position="147"/>
    </location>
</feature>
<dbReference type="Pfam" id="PF11560">
    <property type="entry name" value="LAP2alpha"/>
    <property type="match status" value="1"/>
</dbReference>
<name>A0A3S5BFT5_9PLAT</name>
<accession>A0A3S5BFT5</accession>
<dbReference type="AlphaFoldDB" id="A0A3S5BFT5"/>
<dbReference type="PANTHER" id="PTHR33066">
    <property type="entry name" value="INTEGRASE_SAM-LIKE_N DOMAIN-CONTAINING PROTEIN"/>
    <property type="match status" value="1"/>
</dbReference>
<dbReference type="OrthoDB" id="9908756at2759"/>
<evidence type="ECO:0000313" key="4">
    <source>
        <dbReference type="Proteomes" id="UP000784294"/>
    </source>
</evidence>
<dbReference type="InterPro" id="IPR021623">
    <property type="entry name" value="LAP2alpha_C"/>
</dbReference>
<feature type="region of interest" description="Disordered" evidence="1">
    <location>
        <begin position="377"/>
        <end position="397"/>
    </location>
</feature>
<feature type="region of interest" description="Disordered" evidence="1">
    <location>
        <begin position="1"/>
        <end position="21"/>
    </location>
</feature>
<dbReference type="Gene3D" id="1.10.287.3160">
    <property type="match status" value="1"/>
</dbReference>
<feature type="non-terminal residue" evidence="3">
    <location>
        <position position="607"/>
    </location>
</feature>
<sequence>MAKRTTLPIDDSSALRDPMDRKAESDLRKSFQVAGAACKPAVALISVAKAMSFWIEGIDKALSEGADKQEISSSLAELKLATGYISEGAIDLTRLAARSMSLAVAARRALWLRTWSADVSSKMSLCTLPFEGGRLFGPRLDDVITKASGGKSQFLPQEKKDKKPVHFKSPFFRGSGRFRGGHQQNRSSAEGPMGVGYPVERIPSRIPQGSYGESVCNFNISERWGKKKSHRPLSAVAFKGACHITSPTGTKEQGILFNTVPSKEDIWRMEAYSRPQGSKQILEDPEVQDGIHLFHHFSGPSRRLAPLHRSERCLPAYSHCKFPSVLPSLRHWGKTFPVQMPSVRPVHGPESFFQDSGHPHCPTKIGGNIDLALPGRYPNISQRGENSDQGQRSSPFLSEIPRMDYKLGEEPTSPIPVPGLSRSLVQHIGGFSLTSSPKDLESGQLSLRDSFEGQVVGPGSNVFVGIHDFYHTSHKMGKVAHASSPGLISRAMEQGTEGLGAMDLPLPIIQEFPTLVDFGKKPSERVSTVTTSMEDSDYGRIIPGLGSPVGTRMGTGALAVSSNQCPLEYLRDTSGKTSSILFRQSPKGIISEDPHGQYKCGGLYQEA</sequence>
<proteinExistence type="predicted"/>
<comment type="caution">
    <text evidence="3">The sequence shown here is derived from an EMBL/GenBank/DDBJ whole genome shotgun (WGS) entry which is preliminary data.</text>
</comment>
<feature type="region of interest" description="Disordered" evidence="1">
    <location>
        <begin position="171"/>
        <end position="196"/>
    </location>
</feature>
<evidence type="ECO:0000256" key="1">
    <source>
        <dbReference type="SAM" id="MobiDB-lite"/>
    </source>
</evidence>